<dbReference type="STRING" id="1834181.A5880_002453"/>
<dbReference type="SUPFAM" id="SSF55008">
    <property type="entry name" value="HMA, heavy metal-associated domain"/>
    <property type="match status" value="1"/>
</dbReference>
<dbReference type="InterPro" id="IPR006121">
    <property type="entry name" value="HMA_dom"/>
</dbReference>
<dbReference type="Proteomes" id="UP000195139">
    <property type="component" value="Unassembled WGS sequence"/>
</dbReference>
<dbReference type="InterPro" id="IPR036163">
    <property type="entry name" value="HMA_dom_sf"/>
</dbReference>
<feature type="domain" description="HMA" evidence="1">
    <location>
        <begin position="2"/>
        <end position="67"/>
    </location>
</feature>
<dbReference type="EMBL" id="NGLE01000003">
    <property type="protein sequence ID" value="OTO08183.1"/>
    <property type="molecule type" value="Genomic_DNA"/>
</dbReference>
<keyword evidence="4" id="KW-1185">Reference proteome</keyword>
<dbReference type="GO" id="GO:0046872">
    <property type="term" value="F:metal ion binding"/>
    <property type="evidence" value="ECO:0007669"/>
    <property type="project" value="InterPro"/>
</dbReference>
<accession>A0A242CD64</accession>
<evidence type="ECO:0000259" key="1">
    <source>
        <dbReference type="PROSITE" id="PS50846"/>
    </source>
</evidence>
<evidence type="ECO:0000313" key="3">
    <source>
        <dbReference type="EMBL" id="OTO08183.1"/>
    </source>
</evidence>
<comment type="caution">
    <text evidence="3">The sequence shown here is derived from an EMBL/GenBank/DDBJ whole genome shotgun (WGS) entry which is preliminary data.</text>
</comment>
<reference evidence="3" key="1">
    <citation type="submission" date="2017-05" db="EMBL/GenBank/DDBJ databases">
        <title>The Genome Sequence of Enterococcus sp. 4G2_DIV0659.</title>
        <authorList>
            <consortium name="The Broad Institute Genomics Platform"/>
            <consortium name="The Broad Institute Genomic Center for Infectious Diseases"/>
            <person name="Earl A."/>
            <person name="Manson A."/>
            <person name="Schwartman J."/>
            <person name="Gilmore M."/>
            <person name="Abouelleil A."/>
            <person name="Cao P."/>
            <person name="Chapman S."/>
            <person name="Cusick C."/>
            <person name="Shea T."/>
            <person name="Young S."/>
            <person name="Neafsey D."/>
            <person name="Nusbaum C."/>
            <person name="Birren B."/>
        </authorList>
    </citation>
    <scope>NUCLEOTIDE SEQUENCE [LARGE SCALE GENOMIC DNA]</scope>
    <source>
        <strain evidence="3">4G2_DIV0659</strain>
    </source>
</reference>
<proteinExistence type="predicted"/>
<dbReference type="Gene3D" id="3.30.70.100">
    <property type="match status" value="1"/>
</dbReference>
<gene>
    <name evidence="2" type="ORF">A5880_000980</name>
    <name evidence="3" type="ORF">A5880_002453</name>
</gene>
<organism evidence="3">
    <name type="scientific">Candidatus Enterococcus mansonii</name>
    <dbReference type="NCBI Taxonomy" id="1834181"/>
    <lineage>
        <taxon>Bacteria</taxon>
        <taxon>Bacillati</taxon>
        <taxon>Bacillota</taxon>
        <taxon>Bacilli</taxon>
        <taxon>Lactobacillales</taxon>
        <taxon>Enterococcaceae</taxon>
        <taxon>Enterococcus</taxon>
    </lineage>
</organism>
<dbReference type="CDD" id="cd00371">
    <property type="entry name" value="HMA"/>
    <property type="match status" value="1"/>
</dbReference>
<reference evidence="2 4" key="2">
    <citation type="submission" date="2018-07" db="EMBL/GenBank/DDBJ databases">
        <title>The Genome Sequence of Enterococcus sp. DIV0659b.</title>
        <authorList>
            <consortium name="The Broad Institute Genomics Platform"/>
            <consortium name="The Broad Institute Genomic Center for Infectious Diseases"/>
            <person name="Earl A."/>
            <person name="Manson A."/>
            <person name="Schwartman J."/>
            <person name="Gilmore M."/>
            <person name="Abouelleil A."/>
            <person name="Cao P."/>
            <person name="Chapman S."/>
            <person name="Cusick C."/>
            <person name="Shea T."/>
            <person name="Young S."/>
            <person name="Neafsey D."/>
            <person name="Nusbaum C."/>
            <person name="Birren B."/>
        </authorList>
    </citation>
    <scope>NUCLEOTIDE SEQUENCE [LARGE SCALE GENOMIC DNA]</scope>
    <source>
        <strain evidence="2 4">4G2_DIV0659</strain>
    </source>
</reference>
<protein>
    <recommendedName>
        <fullName evidence="1">HMA domain-containing protein</fullName>
    </recommendedName>
</protein>
<dbReference type="Pfam" id="PF00403">
    <property type="entry name" value="HMA"/>
    <property type="match status" value="1"/>
</dbReference>
<evidence type="ECO:0000313" key="4">
    <source>
        <dbReference type="Proteomes" id="UP000195139"/>
    </source>
</evidence>
<name>A0A242CD64_9ENTE</name>
<sequence length="67" mass="7282">MMEKTVTINGMKCDGCVTIVKENFEKITGVQVASVDLENKSASVTSDREISNEELQAALSETKFIVA</sequence>
<dbReference type="EMBL" id="NGLE02000001">
    <property type="protein sequence ID" value="MEI5993433.1"/>
    <property type="molecule type" value="Genomic_DNA"/>
</dbReference>
<dbReference type="PROSITE" id="PS50846">
    <property type="entry name" value="HMA_2"/>
    <property type="match status" value="1"/>
</dbReference>
<evidence type="ECO:0000313" key="2">
    <source>
        <dbReference type="EMBL" id="MEI5993433.1"/>
    </source>
</evidence>
<dbReference type="AlphaFoldDB" id="A0A242CD64"/>